<name>A0A0S2DE31_LYSEN</name>
<dbReference type="Gene3D" id="3.90.1530.10">
    <property type="entry name" value="Conserved hypothetical protein from pyrococcus furiosus pfu- 392566-001, ParB domain"/>
    <property type="match status" value="1"/>
</dbReference>
<dbReference type="GO" id="GO:0005694">
    <property type="term" value="C:chromosome"/>
    <property type="evidence" value="ECO:0007669"/>
    <property type="project" value="TreeGrafter"/>
</dbReference>
<dbReference type="Pfam" id="PF07506">
    <property type="entry name" value="RepB"/>
    <property type="match status" value="1"/>
</dbReference>
<dbReference type="SUPFAM" id="SSF109709">
    <property type="entry name" value="KorB DNA-binding domain-like"/>
    <property type="match status" value="1"/>
</dbReference>
<dbReference type="AlphaFoldDB" id="A0A0S2DE31"/>
<evidence type="ECO:0000313" key="3">
    <source>
        <dbReference type="EMBL" id="ALN56809.1"/>
    </source>
</evidence>
<accession>A0A0S2DE31</accession>
<evidence type="ECO:0000259" key="2">
    <source>
        <dbReference type="Pfam" id="PF07506"/>
    </source>
</evidence>
<dbReference type="Pfam" id="PF02195">
    <property type="entry name" value="ParB_N"/>
    <property type="match status" value="1"/>
</dbReference>
<dbReference type="OrthoDB" id="7632576at2"/>
<dbReference type="PANTHER" id="PTHR33375">
    <property type="entry name" value="CHROMOSOME-PARTITIONING PROTEIN PARB-RELATED"/>
    <property type="match status" value="1"/>
</dbReference>
<reference evidence="3 4" key="1">
    <citation type="submission" date="2015-11" db="EMBL/GenBank/DDBJ databases">
        <title>Genome sequences of Lysobacter enzymogenes strain C3 and Lysobacter antibioticus ATCC 29479.</title>
        <authorList>
            <person name="Kobayashi D.Y."/>
        </authorList>
    </citation>
    <scope>NUCLEOTIDE SEQUENCE [LARGE SCALE GENOMIC DNA]</scope>
    <source>
        <strain evidence="3 4">C3</strain>
    </source>
</reference>
<dbReference type="EMBL" id="CP013140">
    <property type="protein sequence ID" value="ALN56809.1"/>
    <property type="molecule type" value="Genomic_DNA"/>
</dbReference>
<protein>
    <submittedName>
        <fullName evidence="3">RepB plasmid partitioning protein</fullName>
    </submittedName>
</protein>
<dbReference type="SUPFAM" id="SSF110849">
    <property type="entry name" value="ParB/Sulfiredoxin"/>
    <property type="match status" value="1"/>
</dbReference>
<evidence type="ECO:0000313" key="4">
    <source>
        <dbReference type="Proteomes" id="UP000061569"/>
    </source>
</evidence>
<dbReference type="GO" id="GO:0007059">
    <property type="term" value="P:chromosome segregation"/>
    <property type="evidence" value="ECO:0007669"/>
    <property type="project" value="TreeGrafter"/>
</dbReference>
<dbReference type="InterPro" id="IPR036086">
    <property type="entry name" value="ParB/Sulfiredoxin_sf"/>
</dbReference>
<dbReference type="InterPro" id="IPR011111">
    <property type="entry name" value="Plasmid_RepB"/>
</dbReference>
<feature type="domain" description="ParB-like N-terminal" evidence="1">
    <location>
        <begin position="40"/>
        <end position="100"/>
    </location>
</feature>
<dbReference type="STRING" id="69.GLE_1452"/>
<proteinExistence type="predicted"/>
<dbReference type="InterPro" id="IPR003115">
    <property type="entry name" value="ParB_N"/>
</dbReference>
<dbReference type="PATRIC" id="fig|69.6.peg.1432"/>
<dbReference type="CDD" id="cd16387">
    <property type="entry name" value="ParB_N_Srx"/>
    <property type="match status" value="1"/>
</dbReference>
<dbReference type="Proteomes" id="UP000061569">
    <property type="component" value="Chromosome"/>
</dbReference>
<sequence length="323" mass="36013">MNDDTTKDDADDVPKQTFSSKCVRLELSQLIALKPVKPEIRRAMKFRQILTSVREVGLVEPPVVKQAPHKKGSYFILDGHLRIEALRELDVQHVDCLVALEDDTYSYNKHVNRASAIQNHRMIAQAANNGASPERLAQALGMSTASVRKKFTLLKGICDEVAELLADTNCPQKTFDVLRRMKPVRQIEAAELMVGNRDFTTVFAKAMLLTTPPEQLVDPEGRYNKAAGVGQMAGLERELVMLQSRAKILEDTYSDDLMVLTVTKGYLSTLLGDAKIVRWLTKQHPEYLKEFERIVDMDSLPGIARTSGNGARLASSKLIHPSA</sequence>
<dbReference type="PANTHER" id="PTHR33375:SF1">
    <property type="entry name" value="CHROMOSOME-PARTITIONING PROTEIN PARB-RELATED"/>
    <property type="match status" value="1"/>
</dbReference>
<dbReference type="KEGG" id="lez:GLE_1452"/>
<dbReference type="InterPro" id="IPR050336">
    <property type="entry name" value="Chromosome_partition/occlusion"/>
</dbReference>
<gene>
    <name evidence="3" type="ORF">GLE_1452</name>
</gene>
<organism evidence="3 4">
    <name type="scientific">Lysobacter enzymogenes</name>
    <dbReference type="NCBI Taxonomy" id="69"/>
    <lineage>
        <taxon>Bacteria</taxon>
        <taxon>Pseudomonadati</taxon>
        <taxon>Pseudomonadota</taxon>
        <taxon>Gammaproteobacteria</taxon>
        <taxon>Lysobacterales</taxon>
        <taxon>Lysobacteraceae</taxon>
        <taxon>Lysobacter</taxon>
    </lineage>
</organism>
<evidence type="ECO:0000259" key="1">
    <source>
        <dbReference type="Pfam" id="PF02195"/>
    </source>
</evidence>
<feature type="domain" description="RepB plasmid partition" evidence="2">
    <location>
        <begin position="111"/>
        <end position="291"/>
    </location>
</feature>